<dbReference type="InterPro" id="IPR035959">
    <property type="entry name" value="RutC-like_sf"/>
</dbReference>
<name>A0A323V294_9RHOO</name>
<reference evidence="2 3" key="1">
    <citation type="submission" date="2018-06" db="EMBL/GenBank/DDBJ databases">
        <title>Azoarcus communis strain SWub3 genome.</title>
        <authorList>
            <person name="Zorraquino Salvo V."/>
            <person name="Toubiana D."/>
            <person name="Blumwald E."/>
        </authorList>
    </citation>
    <scope>NUCLEOTIDE SEQUENCE [LARGE SCALE GENOMIC DNA]</scope>
    <source>
        <strain evidence="2 3">SWub3</strain>
    </source>
</reference>
<evidence type="ECO:0000313" key="3">
    <source>
        <dbReference type="Proteomes" id="UP000248259"/>
    </source>
</evidence>
<protein>
    <submittedName>
        <fullName evidence="2">RidA family protein</fullName>
    </submittedName>
</protein>
<evidence type="ECO:0000313" key="2">
    <source>
        <dbReference type="EMBL" id="PZA18190.1"/>
    </source>
</evidence>
<evidence type="ECO:0000256" key="1">
    <source>
        <dbReference type="ARBA" id="ARBA00010552"/>
    </source>
</evidence>
<dbReference type="SUPFAM" id="SSF55298">
    <property type="entry name" value="YjgF-like"/>
    <property type="match status" value="1"/>
</dbReference>
<dbReference type="Proteomes" id="UP000248259">
    <property type="component" value="Unassembled WGS sequence"/>
</dbReference>
<dbReference type="PANTHER" id="PTHR47328:SF1">
    <property type="entry name" value="RUTC FAMILY PROTEIN YOAB"/>
    <property type="match status" value="1"/>
</dbReference>
<dbReference type="InterPro" id="IPR019897">
    <property type="entry name" value="RidA_CS"/>
</dbReference>
<dbReference type="Gene3D" id="3.30.1330.40">
    <property type="entry name" value="RutC-like"/>
    <property type="match status" value="1"/>
</dbReference>
<gene>
    <name evidence="2" type="ORF">DNK49_01210</name>
</gene>
<dbReference type="PROSITE" id="PS01094">
    <property type="entry name" value="UPF0076"/>
    <property type="match status" value="1"/>
</dbReference>
<dbReference type="PANTHER" id="PTHR47328">
    <property type="match status" value="1"/>
</dbReference>
<dbReference type="EMBL" id="QKOE01000001">
    <property type="protein sequence ID" value="PZA18190.1"/>
    <property type="molecule type" value="Genomic_DNA"/>
</dbReference>
<dbReference type="Pfam" id="PF01042">
    <property type="entry name" value="Ribonuc_L-PSP"/>
    <property type="match status" value="1"/>
</dbReference>
<sequence>MTPIQRNGTTSRYSDSVVHNGVIYLVEVPSSADGDITEQTRDLLGSMERQLIAAGSHPSRILMATIYLTDLADYDGMNAVWDAWLPAGSAPARACVQIAGLARAGLRIEIAMTAACP</sequence>
<dbReference type="InterPro" id="IPR035709">
    <property type="entry name" value="YoaB-like"/>
</dbReference>
<accession>A0A323V294</accession>
<dbReference type="RefSeq" id="WP_110522491.1">
    <property type="nucleotide sequence ID" value="NZ_QKOE01000001.1"/>
</dbReference>
<keyword evidence="3" id="KW-1185">Reference proteome</keyword>
<dbReference type="InterPro" id="IPR006175">
    <property type="entry name" value="YjgF/YER057c/UK114"/>
</dbReference>
<dbReference type="OrthoDB" id="6899345at2"/>
<comment type="similarity">
    <text evidence="1">Belongs to the RutC family.</text>
</comment>
<organism evidence="2 3">
    <name type="scientific">Parazoarcus communis SWub3 = DSM 12120</name>
    <dbReference type="NCBI Taxonomy" id="1121029"/>
    <lineage>
        <taxon>Bacteria</taxon>
        <taxon>Pseudomonadati</taxon>
        <taxon>Pseudomonadota</taxon>
        <taxon>Betaproteobacteria</taxon>
        <taxon>Rhodocyclales</taxon>
        <taxon>Zoogloeaceae</taxon>
        <taxon>Parazoarcus</taxon>
    </lineage>
</organism>
<dbReference type="CDD" id="cd06150">
    <property type="entry name" value="YjgF_YER057c_UK114_like_2"/>
    <property type="match status" value="1"/>
</dbReference>
<comment type="caution">
    <text evidence="2">The sequence shown here is derived from an EMBL/GenBank/DDBJ whole genome shotgun (WGS) entry which is preliminary data.</text>
</comment>
<proteinExistence type="inferred from homology"/>
<dbReference type="AlphaFoldDB" id="A0A323V294"/>